<dbReference type="RefSeq" id="WP_380062912.1">
    <property type="nucleotide sequence ID" value="NZ_JBHSEI010000011.1"/>
</dbReference>
<comment type="caution">
    <text evidence="2">The sequence shown here is derived from an EMBL/GenBank/DDBJ whole genome shotgun (WGS) entry which is preliminary data.</text>
</comment>
<evidence type="ECO:0008006" key="4">
    <source>
        <dbReference type="Google" id="ProtNLM"/>
    </source>
</evidence>
<evidence type="ECO:0000256" key="1">
    <source>
        <dbReference type="SAM" id="MobiDB-lite"/>
    </source>
</evidence>
<organism evidence="2 3">
    <name type="scientific">Deinococcus hohokamensis</name>
    <dbReference type="NCBI Taxonomy" id="309883"/>
    <lineage>
        <taxon>Bacteria</taxon>
        <taxon>Thermotogati</taxon>
        <taxon>Deinococcota</taxon>
        <taxon>Deinococci</taxon>
        <taxon>Deinococcales</taxon>
        <taxon>Deinococcaceae</taxon>
        <taxon>Deinococcus</taxon>
    </lineage>
</organism>
<evidence type="ECO:0000313" key="2">
    <source>
        <dbReference type="EMBL" id="MFC4639923.1"/>
    </source>
</evidence>
<dbReference type="EMBL" id="JBHSEI010000011">
    <property type="protein sequence ID" value="MFC4639923.1"/>
    <property type="molecule type" value="Genomic_DNA"/>
</dbReference>
<feature type="compositionally biased region" description="Basic and acidic residues" evidence="1">
    <location>
        <begin position="1"/>
        <end position="11"/>
    </location>
</feature>
<feature type="region of interest" description="Disordered" evidence="1">
    <location>
        <begin position="1"/>
        <end position="40"/>
    </location>
</feature>
<evidence type="ECO:0000313" key="3">
    <source>
        <dbReference type="Proteomes" id="UP001595952"/>
    </source>
</evidence>
<dbReference type="Proteomes" id="UP001595952">
    <property type="component" value="Unassembled WGS sequence"/>
</dbReference>
<keyword evidence="3" id="KW-1185">Reference proteome</keyword>
<name>A0ABV9IDB4_9DEIO</name>
<sequence>MSDEHSTDDFRSQVQRLVAEGKLTPEEAQGLLDQPESSPTAAQDVIYTASGDGETPPDLRLDVHGFTLQVVLDPAQVSPQLHVSEDGAVLLEATAQGWRVARRPEQRHSQLHNVRAVLTLPFTPRHVRAAVHGGNLSLPDLGGELMAEVHGGNVRAGQAQSLRAEVHGGNLTADEISGPTHTTVHGGNLSLSGAQSLNASVHGGNLKWAGELSSGTHRLEVNAGNATLHLRPGSSVRVEADVTVGAFKADFPTQKAGGFVNTRHSGLLGSGDATLSCRVAAGQIKLVSA</sequence>
<gene>
    <name evidence="2" type="ORF">ACFO0D_16475</name>
</gene>
<accession>A0ABV9IDB4</accession>
<reference evidence="3" key="1">
    <citation type="journal article" date="2019" name="Int. J. Syst. Evol. Microbiol.">
        <title>The Global Catalogue of Microorganisms (GCM) 10K type strain sequencing project: providing services to taxonomists for standard genome sequencing and annotation.</title>
        <authorList>
            <consortium name="The Broad Institute Genomics Platform"/>
            <consortium name="The Broad Institute Genome Sequencing Center for Infectious Disease"/>
            <person name="Wu L."/>
            <person name="Ma J."/>
        </authorList>
    </citation>
    <scope>NUCLEOTIDE SEQUENCE [LARGE SCALE GENOMIC DNA]</scope>
    <source>
        <strain evidence="3">CCUG 55995</strain>
    </source>
</reference>
<protein>
    <recommendedName>
        <fullName evidence="4">Adhesin domain-containing protein</fullName>
    </recommendedName>
</protein>
<proteinExistence type="predicted"/>